<gene>
    <name evidence="10" type="primary">cbiN</name>
    <name evidence="12" type="ORF">I6G95_00465</name>
    <name evidence="13" type="ORF">I6H48_01045</name>
    <name evidence="11" type="ORF">QP460_009020</name>
</gene>
<dbReference type="PANTHER" id="PTHR38662">
    <property type="entry name" value="COBALT TRANSPORT PROTEIN CBIN"/>
    <property type="match status" value="1"/>
</dbReference>
<keyword evidence="6 10" id="KW-1133">Transmembrane helix</keyword>
<keyword evidence="1 10" id="KW-0171">Cobalt transport</keyword>
<proteinExistence type="inferred from homology"/>
<dbReference type="PANTHER" id="PTHR38662:SF1">
    <property type="entry name" value="COBALT TRANSPORT PROTEIN CBIN"/>
    <property type="match status" value="1"/>
</dbReference>
<evidence type="ECO:0000313" key="14">
    <source>
        <dbReference type="Proteomes" id="UP000594774"/>
    </source>
</evidence>
<reference evidence="14 15" key="1">
    <citation type="submission" date="2020-12" db="EMBL/GenBank/DDBJ databases">
        <title>FDA dAtabase for Regulatory Grade micrObial Sequences (FDA-ARGOS): Supporting development and validation of Infectious Disease Dx tests.</title>
        <authorList>
            <person name="Sproer C."/>
            <person name="Gronow S."/>
            <person name="Severitt S."/>
            <person name="Schroder I."/>
            <person name="Tallon L."/>
            <person name="Sadzewicz L."/>
            <person name="Zhao X."/>
            <person name="Boylan J."/>
            <person name="Ott S."/>
            <person name="Bowen H."/>
            <person name="Vavikolanu K."/>
            <person name="Mehta A."/>
            <person name="Aluvathingal J."/>
            <person name="Nadendla S."/>
            <person name="Lowell S."/>
            <person name="Myers T."/>
            <person name="Yan Y."/>
            <person name="Sichtig H."/>
        </authorList>
    </citation>
    <scope>NUCLEOTIDE SEQUENCE [LARGE SCALE GENOMIC DNA]</scope>
    <source>
        <strain evidence="12 14">FDAARGOS_938</strain>
        <strain evidence="13 15">FDAARGOS_991</strain>
    </source>
</reference>
<reference evidence="11" key="3">
    <citation type="submission" date="2024-05" db="EMBL/GenBank/DDBJ databases">
        <authorList>
            <person name="Wolfe A."/>
        </authorList>
    </citation>
    <scope>NUCLEOTIDE SEQUENCE</scope>
    <source>
        <strain evidence="11">UMB1064</strain>
    </source>
</reference>
<evidence type="ECO:0000313" key="13">
    <source>
        <dbReference type="EMBL" id="QQB82886.1"/>
    </source>
</evidence>
<evidence type="ECO:0000313" key="12">
    <source>
        <dbReference type="EMBL" id="QPR31008.1"/>
    </source>
</evidence>
<evidence type="ECO:0000256" key="1">
    <source>
        <dbReference type="ARBA" id="ARBA00022426"/>
    </source>
</evidence>
<dbReference type="HAMAP" id="MF_00330">
    <property type="entry name" value="CbiN"/>
    <property type="match status" value="1"/>
</dbReference>
<evidence type="ECO:0000256" key="4">
    <source>
        <dbReference type="ARBA" id="ARBA00022573"/>
    </source>
</evidence>
<dbReference type="EMBL" id="CP066023">
    <property type="protein sequence ID" value="QQB82886.1"/>
    <property type="molecule type" value="Genomic_DNA"/>
</dbReference>
<evidence type="ECO:0000313" key="15">
    <source>
        <dbReference type="Proteomes" id="UP000595198"/>
    </source>
</evidence>
<dbReference type="Pfam" id="PF02553">
    <property type="entry name" value="CbiN"/>
    <property type="match status" value="1"/>
</dbReference>
<evidence type="ECO:0000256" key="7">
    <source>
        <dbReference type="ARBA" id="ARBA00023065"/>
    </source>
</evidence>
<keyword evidence="8 10" id="KW-0472">Membrane</keyword>
<keyword evidence="4 10" id="KW-0169">Cobalamin biosynthesis</keyword>
<comment type="function">
    <text evidence="10">Part of the energy-coupling factor (ECF) transporter complex CbiMNOQ involved in cobalt import.</text>
</comment>
<comment type="subcellular location">
    <subcellularLocation>
        <location evidence="10">Cell membrane</location>
        <topology evidence="10">Multi-pass membrane protein</topology>
    </subcellularLocation>
</comment>
<feature type="transmembrane region" description="Helical" evidence="10">
    <location>
        <begin position="23"/>
        <end position="43"/>
    </location>
</feature>
<evidence type="ECO:0000256" key="6">
    <source>
        <dbReference type="ARBA" id="ARBA00022989"/>
    </source>
</evidence>
<feature type="transmembrane region" description="Helical" evidence="10">
    <location>
        <begin position="91"/>
        <end position="110"/>
    </location>
</feature>
<dbReference type="GO" id="GO:0015087">
    <property type="term" value="F:cobalt ion transmembrane transporter activity"/>
    <property type="evidence" value="ECO:0007669"/>
    <property type="project" value="UniProtKB-UniRule"/>
</dbReference>
<keyword evidence="2 10" id="KW-0813">Transport</keyword>
<dbReference type="EMBL" id="JASOOY020000031">
    <property type="protein sequence ID" value="MEO3717730.1"/>
    <property type="molecule type" value="Genomic_DNA"/>
</dbReference>
<accession>A0AAW9SY73</accession>
<keyword evidence="7 10" id="KW-0406">Ion transport</keyword>
<dbReference type="Proteomes" id="UP000595198">
    <property type="component" value="Chromosome"/>
</dbReference>
<dbReference type="GO" id="GO:0009236">
    <property type="term" value="P:cobalamin biosynthetic process"/>
    <property type="evidence" value="ECO:0007669"/>
    <property type="project" value="UniProtKB-UniRule"/>
</dbReference>
<keyword evidence="5 10" id="KW-0812">Transmembrane</keyword>
<dbReference type="AlphaFoldDB" id="A0AAW9SY73"/>
<comment type="pathway">
    <text evidence="10">Cofactor biosynthesis; adenosylcobalamin biosynthesis.</text>
</comment>
<keyword evidence="15" id="KW-1185">Reference proteome</keyword>
<comment type="similarity">
    <text evidence="10">Belongs to the CbiN family.</text>
</comment>
<dbReference type="GO" id="GO:0005886">
    <property type="term" value="C:plasma membrane"/>
    <property type="evidence" value="ECO:0007669"/>
    <property type="project" value="UniProtKB-SubCell"/>
</dbReference>
<sequence>MNAKNNAQIVDAQAASQPKKNSVWVSVGLIVLVVVIAMFPLFFNYGDDDAEEPFAGTDATATETIQEIDPNYEPWFEPLVGELPGEVESGLFALQAVIGAGVLFYVIGFYRGKAAARSDKREKEQ</sequence>
<evidence type="ECO:0000256" key="5">
    <source>
        <dbReference type="ARBA" id="ARBA00022692"/>
    </source>
</evidence>
<organism evidence="11 16">
    <name type="scientific">Corynebacterium amycolatum</name>
    <dbReference type="NCBI Taxonomy" id="43765"/>
    <lineage>
        <taxon>Bacteria</taxon>
        <taxon>Bacillati</taxon>
        <taxon>Actinomycetota</taxon>
        <taxon>Actinomycetes</taxon>
        <taxon>Mycobacteriales</taxon>
        <taxon>Corynebacteriaceae</taxon>
        <taxon>Corynebacterium</taxon>
    </lineage>
</organism>
<dbReference type="RefSeq" id="WP_049173058.1">
    <property type="nucleotide sequence ID" value="NZ_CP065628.1"/>
</dbReference>
<keyword evidence="3 10" id="KW-1003">Cell membrane</keyword>
<dbReference type="InterPro" id="IPR003705">
    <property type="entry name" value="CbiN"/>
</dbReference>
<evidence type="ECO:0000256" key="10">
    <source>
        <dbReference type="HAMAP-Rule" id="MF_00330"/>
    </source>
</evidence>
<comment type="subunit">
    <text evidence="10">Forms an energy-coupling factor (ECF) transporter complex composed of an ATP-binding protein (A component, CbiO), a transmembrane protein (T component, CbiQ) and 2 possible substrate-capture proteins (S components, CbiM and CbiN) of unknown stoichimetry.</text>
</comment>
<dbReference type="Proteomes" id="UP001223646">
    <property type="component" value="Unassembled WGS sequence"/>
</dbReference>
<evidence type="ECO:0000313" key="16">
    <source>
        <dbReference type="Proteomes" id="UP001223646"/>
    </source>
</evidence>
<keyword evidence="9 10" id="KW-0170">Cobalt</keyword>
<dbReference type="NCBIfam" id="NF002780">
    <property type="entry name" value="PRK02898.1"/>
    <property type="match status" value="1"/>
</dbReference>
<dbReference type="Proteomes" id="UP000594774">
    <property type="component" value="Chromosome"/>
</dbReference>
<dbReference type="EMBL" id="CP065628">
    <property type="protein sequence ID" value="QPR31008.1"/>
    <property type="molecule type" value="Genomic_DNA"/>
</dbReference>
<evidence type="ECO:0000256" key="3">
    <source>
        <dbReference type="ARBA" id="ARBA00022475"/>
    </source>
</evidence>
<evidence type="ECO:0000313" key="11">
    <source>
        <dbReference type="EMBL" id="MEO3717730.1"/>
    </source>
</evidence>
<name>A0AAW9SY73_CORAY</name>
<reference evidence="11" key="2">
    <citation type="submission" date="2023-05" db="EMBL/GenBank/DDBJ databases">
        <authorList>
            <person name="Du J."/>
        </authorList>
    </citation>
    <scope>NUCLEOTIDE SEQUENCE</scope>
    <source>
        <strain evidence="11">UMB1064</strain>
    </source>
</reference>
<protein>
    <recommendedName>
        <fullName evidence="10">Cobalt transport protein CbiN</fullName>
    </recommendedName>
    <alternativeName>
        <fullName evidence="10">Energy-coupling factor transporter probable substrate-capture protein CbiN</fullName>
        <shortName evidence="10">ECF transporter S component CbiN</shortName>
    </alternativeName>
</protein>
<evidence type="ECO:0000256" key="2">
    <source>
        <dbReference type="ARBA" id="ARBA00022448"/>
    </source>
</evidence>
<evidence type="ECO:0000256" key="9">
    <source>
        <dbReference type="ARBA" id="ARBA00023285"/>
    </source>
</evidence>
<evidence type="ECO:0000256" key="8">
    <source>
        <dbReference type="ARBA" id="ARBA00023136"/>
    </source>
</evidence>